<gene>
    <name evidence="6" type="ORF">CVV26_03030</name>
</gene>
<dbReference type="InterPro" id="IPR036188">
    <property type="entry name" value="FAD/NAD-bd_sf"/>
</dbReference>
<dbReference type="Proteomes" id="UP000233414">
    <property type="component" value="Unassembled WGS sequence"/>
</dbReference>
<dbReference type="PANTHER" id="PTHR42887">
    <property type="entry name" value="OS12G0638800 PROTEIN"/>
    <property type="match status" value="1"/>
</dbReference>
<name>A0A2N1UMV8_9BACT</name>
<dbReference type="SUPFAM" id="SSF160996">
    <property type="entry name" value="HI0933 insert domain-like"/>
    <property type="match status" value="1"/>
</dbReference>
<comment type="cofactor">
    <cofactor evidence="1">
        <name>FAD</name>
        <dbReference type="ChEBI" id="CHEBI:57692"/>
    </cofactor>
</comment>
<dbReference type="NCBIfam" id="TIGR00275">
    <property type="entry name" value="aminoacetone oxidase family FAD-binding enzyme"/>
    <property type="match status" value="1"/>
</dbReference>
<dbReference type="AlphaFoldDB" id="A0A2N1UMV8"/>
<keyword evidence="3" id="KW-0274">FAD</keyword>
<feature type="domain" description="RsdA/BaiN/AoA(So)-like Rossmann fold-like" evidence="4">
    <location>
        <begin position="9"/>
        <end position="420"/>
    </location>
</feature>
<dbReference type="PRINTS" id="PR00368">
    <property type="entry name" value="FADPNR"/>
</dbReference>
<comment type="caution">
    <text evidence="6">The sequence shown here is derived from an EMBL/GenBank/DDBJ whole genome shotgun (WGS) entry which is preliminary data.</text>
</comment>
<dbReference type="InterPro" id="IPR057661">
    <property type="entry name" value="RsdA/BaiN/AoA(So)_Rossmann"/>
</dbReference>
<dbReference type="SUPFAM" id="SSF51905">
    <property type="entry name" value="FAD/NAD(P)-binding domain"/>
    <property type="match status" value="1"/>
</dbReference>
<evidence type="ECO:0000256" key="2">
    <source>
        <dbReference type="ARBA" id="ARBA00022630"/>
    </source>
</evidence>
<feature type="domain" description="RsdA/BaiN/AoA(So)-like insert" evidence="5">
    <location>
        <begin position="206"/>
        <end position="367"/>
    </location>
</feature>
<evidence type="ECO:0000313" key="7">
    <source>
        <dbReference type="Proteomes" id="UP000233414"/>
    </source>
</evidence>
<dbReference type="InterPro" id="IPR055178">
    <property type="entry name" value="RsdA/BaiN/AoA(So)-like_dom"/>
</dbReference>
<dbReference type="PRINTS" id="PR00411">
    <property type="entry name" value="PNDRDTASEI"/>
</dbReference>
<organism evidence="6 7">
    <name type="scientific">Candidatus Kuenenbacteria bacterium HGW-Kuenenbacteria-1</name>
    <dbReference type="NCBI Taxonomy" id="2013812"/>
    <lineage>
        <taxon>Bacteria</taxon>
        <taxon>Candidatus Kueneniibacteriota</taxon>
    </lineage>
</organism>
<protein>
    <submittedName>
        <fullName evidence="6">Aminoacetone oxidase family FAD-binding enzyme</fullName>
    </submittedName>
</protein>
<reference evidence="6 7" key="1">
    <citation type="journal article" date="2017" name="ISME J.">
        <title>Potential for microbial H2 and metal transformations associated with novel bacteria and archaea in deep terrestrial subsurface sediments.</title>
        <authorList>
            <person name="Hernsdorf A.W."/>
            <person name="Amano Y."/>
            <person name="Miyakawa K."/>
            <person name="Ise K."/>
            <person name="Suzuki Y."/>
            <person name="Anantharaman K."/>
            <person name="Probst A."/>
            <person name="Burstein D."/>
            <person name="Thomas B.C."/>
            <person name="Banfield J.F."/>
        </authorList>
    </citation>
    <scope>NUCLEOTIDE SEQUENCE [LARGE SCALE GENOMIC DNA]</scope>
    <source>
        <strain evidence="6">HGW-Kuenenbacteria-1</strain>
    </source>
</reference>
<evidence type="ECO:0000313" key="6">
    <source>
        <dbReference type="EMBL" id="PKL72100.1"/>
    </source>
</evidence>
<keyword evidence="2" id="KW-0285">Flavoprotein</keyword>
<dbReference type="Gene3D" id="2.40.30.10">
    <property type="entry name" value="Translation factors"/>
    <property type="match status" value="1"/>
</dbReference>
<accession>A0A2N1UMV8</accession>
<evidence type="ECO:0000256" key="3">
    <source>
        <dbReference type="ARBA" id="ARBA00022827"/>
    </source>
</evidence>
<evidence type="ECO:0000259" key="4">
    <source>
        <dbReference type="Pfam" id="PF03486"/>
    </source>
</evidence>
<dbReference type="Pfam" id="PF03486">
    <property type="entry name" value="HI0933_like"/>
    <property type="match status" value="1"/>
</dbReference>
<dbReference type="Gene3D" id="3.50.50.60">
    <property type="entry name" value="FAD/NAD(P)-binding domain"/>
    <property type="match status" value="1"/>
</dbReference>
<dbReference type="InterPro" id="IPR023166">
    <property type="entry name" value="BaiN-like_dom_sf"/>
</dbReference>
<sequence>MGKFLETFDVAVIGGGPAGIMAAGRAAELGAKVILLEKNKTLAQKLLLTGNGRCNLTQNQLDNRKFVKKIGLNGKFLFSSLSRFGPKKTMQFFKSKNLLLKIEEDERVFPKSDCAKDVLKILQKYLETQKVKIFYEADIINFKLKNKQIKKIKLVLSKAKGLKNGIIQARNYIIATGGKSYPITGSTGDGYQWLKKMGHTIIDIAPALVPIKIKENWIKDLQGLSFKNIAINIFQNNKKKVTYFGEMIFTHFGLSGPIILNASKEIGEFLKKGKVEIKIDFKPTLNFQQLDEQLQNDFQRNANKNFENYLCKLFPKKMISIIIKLLEINANKKINAITKEERKNLINFLKETKISVLGLMGYDQAIITSGGINLKEVDSKTMRSKIIDNLFFAGEILDLDGPTGGYNLQICWSTGYTAGTYASIK</sequence>
<dbReference type="Gene3D" id="1.10.8.260">
    <property type="entry name" value="HI0933 insert domain-like"/>
    <property type="match status" value="1"/>
</dbReference>
<dbReference type="InterPro" id="IPR004792">
    <property type="entry name" value="BaiN-like"/>
</dbReference>
<evidence type="ECO:0000256" key="1">
    <source>
        <dbReference type="ARBA" id="ARBA00001974"/>
    </source>
</evidence>
<evidence type="ECO:0000259" key="5">
    <source>
        <dbReference type="Pfam" id="PF22780"/>
    </source>
</evidence>
<proteinExistence type="predicted"/>
<dbReference type="EMBL" id="PGYQ01000017">
    <property type="protein sequence ID" value="PKL72100.1"/>
    <property type="molecule type" value="Genomic_DNA"/>
</dbReference>
<dbReference type="Pfam" id="PF22780">
    <property type="entry name" value="HI0933_like_1st"/>
    <property type="match status" value="1"/>
</dbReference>
<dbReference type="PANTHER" id="PTHR42887:SF2">
    <property type="entry name" value="OS12G0638800 PROTEIN"/>
    <property type="match status" value="1"/>
</dbReference>